<dbReference type="EMBL" id="KL363186">
    <property type="protein sequence ID" value="KFD57880.1"/>
    <property type="molecule type" value="Genomic_DNA"/>
</dbReference>
<evidence type="ECO:0000313" key="2">
    <source>
        <dbReference type="Proteomes" id="UP000030764"/>
    </source>
</evidence>
<name>A0A085MKY4_9BILA</name>
<proteinExistence type="predicted"/>
<evidence type="ECO:0000313" key="1">
    <source>
        <dbReference type="EMBL" id="KFD57880.1"/>
    </source>
</evidence>
<dbReference type="Proteomes" id="UP000030764">
    <property type="component" value="Unassembled WGS sequence"/>
</dbReference>
<accession>A0A085MKY4</accession>
<sequence>MGFHENYSALKTLKPRYDMGICSAVRLLKAPSSFTTKSDPMGDDVAVDSALAWSYFADYQPVALEMQS</sequence>
<protein>
    <submittedName>
        <fullName evidence="1">Uncharacterized protein</fullName>
    </submittedName>
</protein>
<keyword evidence="2" id="KW-1185">Reference proteome</keyword>
<gene>
    <name evidence="1" type="ORF">M513_01113</name>
</gene>
<organism evidence="1 2">
    <name type="scientific">Trichuris suis</name>
    <name type="common">pig whipworm</name>
    <dbReference type="NCBI Taxonomy" id="68888"/>
    <lineage>
        <taxon>Eukaryota</taxon>
        <taxon>Metazoa</taxon>
        <taxon>Ecdysozoa</taxon>
        <taxon>Nematoda</taxon>
        <taxon>Enoplea</taxon>
        <taxon>Dorylaimia</taxon>
        <taxon>Trichinellida</taxon>
        <taxon>Trichuridae</taxon>
        <taxon>Trichuris</taxon>
    </lineage>
</organism>
<dbReference type="AlphaFoldDB" id="A0A085MKY4"/>
<reference evidence="1 2" key="1">
    <citation type="journal article" date="2014" name="Nat. Genet.">
        <title>Genome and transcriptome of the porcine whipworm Trichuris suis.</title>
        <authorList>
            <person name="Jex A.R."/>
            <person name="Nejsum P."/>
            <person name="Schwarz E.M."/>
            <person name="Hu L."/>
            <person name="Young N.D."/>
            <person name="Hall R.S."/>
            <person name="Korhonen P.K."/>
            <person name="Liao S."/>
            <person name="Thamsborg S."/>
            <person name="Xia J."/>
            <person name="Xu P."/>
            <person name="Wang S."/>
            <person name="Scheerlinck J.P."/>
            <person name="Hofmann A."/>
            <person name="Sternberg P.W."/>
            <person name="Wang J."/>
            <person name="Gasser R.B."/>
        </authorList>
    </citation>
    <scope>NUCLEOTIDE SEQUENCE [LARGE SCALE GENOMIC DNA]</scope>
    <source>
        <strain evidence="1">DCEP-RM93M</strain>
    </source>
</reference>